<organism evidence="9 11">
    <name type="scientific">Mycolicibacterium novocastrense</name>
    <name type="common">Mycobacterium novocastrense</name>
    <dbReference type="NCBI Taxonomy" id="59813"/>
    <lineage>
        <taxon>Bacteria</taxon>
        <taxon>Bacillati</taxon>
        <taxon>Actinomycetota</taxon>
        <taxon>Actinomycetes</taxon>
        <taxon>Mycobacteriales</taxon>
        <taxon>Mycobacteriaceae</taxon>
        <taxon>Mycolicibacterium</taxon>
    </lineage>
</organism>
<keyword evidence="10" id="KW-1185">Reference proteome</keyword>
<sequence>MRFRKTRPTRAASHVIGDDAVPAGGTESAPLTTPPTGRQAAWNYLVFGLSKSSALITTVIVARLLDPADFGLFALALLIINFFDYLKDLGVGAALVQSPGSWKRFAPTALTLVTATGLLAGVAVAVAAPLAASMLNQPELTNMVRVLAIAVTVSAIGVLPAALLRRRLDFKRRLWPEFIAAVIKAGLTIALATTGFGVWSLVYGQLVGTIALTCLYWWVARTPLEYGFDAHEARQLVLYGLSVTGVTFLAFGIANVDYAVVGVRLGDTALGLYTLAFRIPDLLVLSLCIVISEVLFSSLSRLQQDRRRVGEHYLQVLTIVVPLTAPICVVLGAAAPAVIGTLYGSDYADAAPVLSILAVYGLIHSASYHAGDVFKAIGRPGLLTATGAVKLALLIWPIWWAAGHSIVMVAVVLLLVELVPLVANMVLVRVVTGLRFRPLIAATLRPMPAAAVMALAMLGITSVTDHWPAPVELSLAVPVGLICYVLMLRLTARALYDQGLTVIRSARRRSAQSAAPIGTPESGKDT</sequence>
<feature type="transmembrane region" description="Helical" evidence="7">
    <location>
        <begin position="236"/>
        <end position="255"/>
    </location>
</feature>
<feature type="transmembrane region" description="Helical" evidence="7">
    <location>
        <begin position="382"/>
        <end position="400"/>
    </location>
</feature>
<accession>A0AAW5SS58</accession>
<keyword evidence="3" id="KW-1003">Cell membrane</keyword>
<dbReference type="AlphaFoldDB" id="A0AAW5SS58"/>
<dbReference type="GO" id="GO:0005886">
    <property type="term" value="C:plasma membrane"/>
    <property type="evidence" value="ECO:0007669"/>
    <property type="project" value="UniProtKB-SubCell"/>
</dbReference>
<dbReference type="InterPro" id="IPR050833">
    <property type="entry name" value="Poly_Biosynth_Transport"/>
</dbReference>
<keyword evidence="4 7" id="KW-0812">Transmembrane</keyword>
<evidence type="ECO:0000256" key="3">
    <source>
        <dbReference type="ARBA" id="ARBA00022475"/>
    </source>
</evidence>
<feature type="transmembrane region" description="Helical" evidence="7">
    <location>
        <begin position="175"/>
        <end position="196"/>
    </location>
</feature>
<feature type="transmembrane region" description="Helical" evidence="7">
    <location>
        <begin position="202"/>
        <end position="224"/>
    </location>
</feature>
<feature type="transmembrane region" description="Helical" evidence="7">
    <location>
        <begin position="439"/>
        <end position="463"/>
    </location>
</feature>
<dbReference type="Proteomes" id="UP000069773">
    <property type="component" value="Unassembled WGS sequence"/>
</dbReference>
<feature type="transmembrane region" description="Helical" evidence="7">
    <location>
        <begin position="406"/>
        <end position="427"/>
    </location>
</feature>
<evidence type="ECO:0000256" key="7">
    <source>
        <dbReference type="SAM" id="Phobius"/>
    </source>
</evidence>
<dbReference type="RefSeq" id="WP_084377642.1">
    <property type="nucleotide sequence ID" value="NZ_BCTA01000063.1"/>
</dbReference>
<comment type="subcellular location">
    <subcellularLocation>
        <location evidence="1">Cell membrane</location>
        <topology evidence="1">Multi-pass membrane protein</topology>
    </subcellularLocation>
</comment>
<keyword evidence="5 7" id="KW-1133">Transmembrane helix</keyword>
<comment type="caution">
    <text evidence="9">The sequence shown here is derived from an EMBL/GenBank/DDBJ whole genome shotgun (WGS) entry which is preliminary data.</text>
</comment>
<dbReference type="EMBL" id="JACKTI010000063">
    <property type="protein sequence ID" value="MCV7026352.1"/>
    <property type="molecule type" value="Genomic_DNA"/>
</dbReference>
<reference evidence="8 10" key="1">
    <citation type="journal article" date="2016" name="Genome Announc.">
        <title>Draft Genome Sequences of Five Rapidly Growing Mycobacterium Species, M. thermoresistibile, M. fortuitum subsp. acetamidolyticum, M. canariasense, M. brisbanense, and M. novocastrense.</title>
        <authorList>
            <person name="Katahira K."/>
            <person name="Ogura Y."/>
            <person name="Gotoh Y."/>
            <person name="Hayashi T."/>
        </authorList>
    </citation>
    <scope>NUCLEOTIDE SEQUENCE [LARGE SCALE GENOMIC DNA]</scope>
    <source>
        <strain evidence="8 10">JCM18114</strain>
    </source>
</reference>
<evidence type="ECO:0000313" key="10">
    <source>
        <dbReference type="Proteomes" id="UP000069773"/>
    </source>
</evidence>
<name>A0AAW5SS58_MYCNV</name>
<feature type="transmembrane region" description="Helical" evidence="7">
    <location>
        <begin position="475"/>
        <end position="496"/>
    </location>
</feature>
<proteinExistence type="inferred from homology"/>
<feature type="transmembrane region" description="Helical" evidence="7">
    <location>
        <begin position="71"/>
        <end position="96"/>
    </location>
</feature>
<feature type="transmembrane region" description="Helical" evidence="7">
    <location>
        <begin position="44"/>
        <end position="65"/>
    </location>
</feature>
<dbReference type="EMBL" id="BCTA01000063">
    <property type="protein sequence ID" value="GAT11189.1"/>
    <property type="molecule type" value="Genomic_DNA"/>
</dbReference>
<dbReference type="PANTHER" id="PTHR30250:SF10">
    <property type="entry name" value="LIPOPOLYSACCHARIDE BIOSYNTHESIS PROTEIN WZXC"/>
    <property type="match status" value="1"/>
</dbReference>
<feature type="transmembrane region" description="Helical" evidence="7">
    <location>
        <begin position="316"/>
        <end position="339"/>
    </location>
</feature>
<feature type="transmembrane region" description="Helical" evidence="7">
    <location>
        <begin position="351"/>
        <end position="370"/>
    </location>
</feature>
<keyword evidence="6 7" id="KW-0472">Membrane</keyword>
<evidence type="ECO:0000256" key="2">
    <source>
        <dbReference type="ARBA" id="ARBA00007430"/>
    </source>
</evidence>
<feature type="transmembrane region" description="Helical" evidence="7">
    <location>
        <begin position="275"/>
        <end position="296"/>
    </location>
</feature>
<reference evidence="9" key="3">
    <citation type="journal article" date="2022" name="BMC Genomics">
        <title>Comparative genome analysis of mycobacteria focusing on tRNA and non-coding RNA.</title>
        <authorList>
            <person name="Behra P.R.K."/>
            <person name="Pettersson B.M.F."/>
            <person name="Ramesh M."/>
            <person name="Das S."/>
            <person name="Dasgupta S."/>
            <person name="Kirsebom L.A."/>
        </authorList>
    </citation>
    <scope>NUCLEOTIDE SEQUENCE</scope>
    <source>
        <strain evidence="9">DSM 44203</strain>
    </source>
</reference>
<evidence type="ECO:0000256" key="5">
    <source>
        <dbReference type="ARBA" id="ARBA00022989"/>
    </source>
</evidence>
<feature type="transmembrane region" description="Helical" evidence="7">
    <location>
        <begin position="143"/>
        <end position="163"/>
    </location>
</feature>
<reference evidence="9" key="2">
    <citation type="submission" date="2020-07" db="EMBL/GenBank/DDBJ databases">
        <authorList>
            <person name="Pettersson B.M.F."/>
            <person name="Behra P.R.K."/>
            <person name="Ramesh M."/>
            <person name="Das S."/>
            <person name="Dasgupta S."/>
            <person name="Kirsebom L.A."/>
        </authorList>
    </citation>
    <scope>NUCLEOTIDE SEQUENCE</scope>
    <source>
        <strain evidence="9">DSM 44203</strain>
    </source>
</reference>
<dbReference type="PANTHER" id="PTHR30250">
    <property type="entry name" value="PST FAMILY PREDICTED COLANIC ACID TRANSPORTER"/>
    <property type="match status" value="1"/>
</dbReference>
<dbReference type="CDD" id="cd13127">
    <property type="entry name" value="MATE_tuaB_like"/>
    <property type="match status" value="1"/>
</dbReference>
<evidence type="ECO:0000313" key="9">
    <source>
        <dbReference type="EMBL" id="MCV7026352.1"/>
    </source>
</evidence>
<evidence type="ECO:0000313" key="11">
    <source>
        <dbReference type="Proteomes" id="UP001207528"/>
    </source>
</evidence>
<evidence type="ECO:0000256" key="6">
    <source>
        <dbReference type="ARBA" id="ARBA00023136"/>
    </source>
</evidence>
<dbReference type="Pfam" id="PF13440">
    <property type="entry name" value="Polysacc_synt_3"/>
    <property type="match status" value="1"/>
</dbReference>
<feature type="transmembrane region" description="Helical" evidence="7">
    <location>
        <begin position="108"/>
        <end position="131"/>
    </location>
</feature>
<comment type="similarity">
    <text evidence="2">Belongs to the polysaccharide synthase family.</text>
</comment>
<dbReference type="Proteomes" id="UP001207528">
    <property type="component" value="Unassembled WGS sequence"/>
</dbReference>
<evidence type="ECO:0000313" key="8">
    <source>
        <dbReference type="EMBL" id="GAT11189.1"/>
    </source>
</evidence>
<evidence type="ECO:0000256" key="4">
    <source>
        <dbReference type="ARBA" id="ARBA00022692"/>
    </source>
</evidence>
<protein>
    <submittedName>
        <fullName evidence="8 9">Polysaccharide biosynthesis protein</fullName>
    </submittedName>
</protein>
<evidence type="ECO:0000256" key="1">
    <source>
        <dbReference type="ARBA" id="ARBA00004651"/>
    </source>
</evidence>
<gene>
    <name evidence="9" type="ORF">H7I77_23870</name>
    <name evidence="8" type="ORF">RMCN_4322</name>
</gene>